<dbReference type="Pfam" id="PF01734">
    <property type="entry name" value="Patatin"/>
    <property type="match status" value="1"/>
</dbReference>
<comment type="caution">
    <text evidence="4">Lacks conserved residue(s) required for the propagation of feature annotation.</text>
</comment>
<proteinExistence type="predicted"/>
<accession>A0A098LHT4</accession>
<evidence type="ECO:0000259" key="5">
    <source>
        <dbReference type="PROSITE" id="PS51635"/>
    </source>
</evidence>
<evidence type="ECO:0000256" key="4">
    <source>
        <dbReference type="PROSITE-ProRule" id="PRU01161"/>
    </source>
</evidence>
<dbReference type="GO" id="GO:0016020">
    <property type="term" value="C:membrane"/>
    <property type="evidence" value="ECO:0007669"/>
    <property type="project" value="TreeGrafter"/>
</dbReference>
<keyword evidence="7" id="KW-1185">Reference proteome</keyword>
<evidence type="ECO:0000313" key="6">
    <source>
        <dbReference type="EMBL" id="GAL86546.1"/>
    </source>
</evidence>
<keyword evidence="1 4" id="KW-0378">Hydrolase</keyword>
<evidence type="ECO:0000256" key="3">
    <source>
        <dbReference type="ARBA" id="ARBA00023098"/>
    </source>
</evidence>
<organism evidence="6 7">
    <name type="scientific">Sporocytophaga myxococcoides</name>
    <dbReference type="NCBI Taxonomy" id="153721"/>
    <lineage>
        <taxon>Bacteria</taxon>
        <taxon>Pseudomonadati</taxon>
        <taxon>Bacteroidota</taxon>
        <taxon>Cytophagia</taxon>
        <taxon>Cytophagales</taxon>
        <taxon>Cytophagaceae</taxon>
        <taxon>Sporocytophaga</taxon>
    </lineage>
</organism>
<evidence type="ECO:0000313" key="7">
    <source>
        <dbReference type="Proteomes" id="UP000030185"/>
    </source>
</evidence>
<feature type="active site" description="Nucleophile" evidence="4">
    <location>
        <position position="50"/>
    </location>
</feature>
<reference evidence="6 7" key="1">
    <citation type="submission" date="2014-09" db="EMBL/GenBank/DDBJ databases">
        <title>Sporocytophaga myxococcoides PG-01 genome sequencing.</title>
        <authorList>
            <person name="Liu L."/>
            <person name="Gao P.J."/>
            <person name="Chen G.J."/>
            <person name="Wang L.S."/>
        </authorList>
    </citation>
    <scope>NUCLEOTIDE SEQUENCE [LARGE SCALE GENOMIC DNA]</scope>
    <source>
        <strain evidence="6 7">PG-01</strain>
    </source>
</reference>
<dbReference type="Gene3D" id="3.40.1090.10">
    <property type="entry name" value="Cytosolic phospholipase A2 catalytic domain"/>
    <property type="match status" value="1"/>
</dbReference>
<evidence type="ECO:0000256" key="1">
    <source>
        <dbReference type="ARBA" id="ARBA00022801"/>
    </source>
</evidence>
<protein>
    <recommendedName>
        <fullName evidence="5">PNPLA domain-containing protein</fullName>
    </recommendedName>
</protein>
<dbReference type="PANTHER" id="PTHR24185">
    <property type="entry name" value="CALCIUM-INDEPENDENT PHOSPHOLIPASE A2-GAMMA"/>
    <property type="match status" value="1"/>
</dbReference>
<comment type="caution">
    <text evidence="6">The sequence shown here is derived from an EMBL/GenBank/DDBJ whole genome shotgun (WGS) entry which is preliminary data.</text>
</comment>
<dbReference type="OrthoDB" id="9807112at2"/>
<dbReference type="PROSITE" id="PS51635">
    <property type="entry name" value="PNPLA"/>
    <property type="match status" value="1"/>
</dbReference>
<dbReference type="RefSeq" id="WP_045466624.1">
    <property type="nucleotide sequence ID" value="NZ_BBLT01000008.1"/>
</dbReference>
<feature type="domain" description="PNPLA" evidence="5">
    <location>
        <begin position="6"/>
        <end position="216"/>
    </location>
</feature>
<evidence type="ECO:0000256" key="2">
    <source>
        <dbReference type="ARBA" id="ARBA00022963"/>
    </source>
</evidence>
<dbReference type="STRING" id="153721.MYP_3776"/>
<dbReference type="GO" id="GO:0004620">
    <property type="term" value="F:phospholipase activity"/>
    <property type="evidence" value="ECO:0007669"/>
    <property type="project" value="TreeGrafter"/>
</dbReference>
<keyword evidence="3 4" id="KW-0443">Lipid metabolism</keyword>
<dbReference type="PANTHER" id="PTHR24185:SF1">
    <property type="entry name" value="CALCIUM-INDEPENDENT PHOSPHOLIPASE A2-GAMMA"/>
    <property type="match status" value="1"/>
</dbReference>
<dbReference type="GO" id="GO:0016042">
    <property type="term" value="P:lipid catabolic process"/>
    <property type="evidence" value="ECO:0007669"/>
    <property type="project" value="UniProtKB-UniRule"/>
</dbReference>
<gene>
    <name evidence="6" type="ORF">MYP_3776</name>
</gene>
<sequence length="403" mass="45419">MVKKILSLDGGGSWAVLQAMALREIYKDVKSVGTNCRNILNEFDIIAANSGGSLVLAGMIEKADEDIDEVIKMFLDDKIRDKIFSKLTLADFSLERLTRIFGVGPKYKARKKIKGLEEALVKSGKIRMHELREKMNFKPHLVLTSFDYDLRRGVFFKTAQDGSKYEYTLAQAVDASSNAPVNFFDEPVRFNYDHNTMHQFWDGAVAGNNNPVLIGITEALRLFEKLERTSDNIKVLSIGTSGILFPVDGFTCTSSAVRPELVLPLGKSNLNRDAIKLSLSIISEPPEAANFMAHMLLGGTEKENTPRIVRMNPLLQPVLKDGKWNFPEGIRPDEEKDFLELTKYDIDAVKKSEMERIVKFGNWWLMDIVVNQSIRYDSKTFQSKIGHSVFSAAKAEWLKGNLQ</sequence>
<dbReference type="EMBL" id="BBLT01000008">
    <property type="protein sequence ID" value="GAL86546.1"/>
    <property type="molecule type" value="Genomic_DNA"/>
</dbReference>
<dbReference type="AlphaFoldDB" id="A0A098LHT4"/>
<keyword evidence="2 4" id="KW-0442">Lipid degradation</keyword>
<dbReference type="GO" id="GO:0006631">
    <property type="term" value="P:fatty acid metabolic process"/>
    <property type="evidence" value="ECO:0007669"/>
    <property type="project" value="TreeGrafter"/>
</dbReference>
<dbReference type="eggNOG" id="COG3621">
    <property type="taxonomic scope" value="Bacteria"/>
</dbReference>
<dbReference type="InterPro" id="IPR002641">
    <property type="entry name" value="PNPLA_dom"/>
</dbReference>
<feature type="short sequence motif" description="DGA/G" evidence="4">
    <location>
        <begin position="202"/>
        <end position="204"/>
    </location>
</feature>
<dbReference type="Proteomes" id="UP000030185">
    <property type="component" value="Unassembled WGS sequence"/>
</dbReference>
<name>A0A098LHT4_9BACT</name>
<dbReference type="InterPro" id="IPR016035">
    <property type="entry name" value="Acyl_Trfase/lysoPLipase"/>
</dbReference>
<dbReference type="SUPFAM" id="SSF52151">
    <property type="entry name" value="FabD/lysophospholipase-like"/>
    <property type="match status" value="1"/>
</dbReference>
<feature type="active site" description="Proton acceptor" evidence="4">
    <location>
        <position position="202"/>
    </location>
</feature>